<proteinExistence type="predicted"/>
<organism evidence="2">
    <name type="scientific">Ixodes ricinus</name>
    <name type="common">Common tick</name>
    <name type="synonym">Acarus ricinus</name>
    <dbReference type="NCBI Taxonomy" id="34613"/>
    <lineage>
        <taxon>Eukaryota</taxon>
        <taxon>Metazoa</taxon>
        <taxon>Ecdysozoa</taxon>
        <taxon>Arthropoda</taxon>
        <taxon>Chelicerata</taxon>
        <taxon>Arachnida</taxon>
        <taxon>Acari</taxon>
        <taxon>Parasitiformes</taxon>
        <taxon>Ixodida</taxon>
        <taxon>Ixodoidea</taxon>
        <taxon>Ixodidae</taxon>
        <taxon>Ixodinae</taxon>
        <taxon>Ixodes</taxon>
    </lineage>
</organism>
<dbReference type="AlphaFoldDB" id="A0A6B0UIV5"/>
<name>A0A6B0UIV5_IXORI</name>
<evidence type="ECO:0000256" key="1">
    <source>
        <dbReference type="SAM" id="MobiDB-lite"/>
    </source>
</evidence>
<protein>
    <submittedName>
        <fullName evidence="2">Putative secreted protein</fullName>
    </submittedName>
</protein>
<dbReference type="EMBL" id="GIFC01007505">
    <property type="protein sequence ID" value="MXU89588.1"/>
    <property type="molecule type" value="Transcribed_RNA"/>
</dbReference>
<evidence type="ECO:0000313" key="2">
    <source>
        <dbReference type="EMBL" id="MXU89588.1"/>
    </source>
</evidence>
<feature type="compositionally biased region" description="Pro residues" evidence="1">
    <location>
        <begin position="94"/>
        <end position="109"/>
    </location>
</feature>
<sequence length="109" mass="10742">MRASGRCSSARGPFASLLAPGVPYAVARPRGTEAAPLFPSPDAPASPIPRPRSWTGGCGLSPRPSWPASLPPACGPVPPGPPPAPAASGARSSGPPPLASVPPSRPRAA</sequence>
<feature type="compositionally biased region" description="Pro residues" evidence="1">
    <location>
        <begin position="69"/>
        <end position="85"/>
    </location>
</feature>
<feature type="region of interest" description="Disordered" evidence="1">
    <location>
        <begin position="32"/>
        <end position="109"/>
    </location>
</feature>
<feature type="compositionally biased region" description="Pro residues" evidence="1">
    <location>
        <begin position="38"/>
        <end position="50"/>
    </location>
</feature>
<reference evidence="2" key="1">
    <citation type="submission" date="2019-12" db="EMBL/GenBank/DDBJ databases">
        <title>An insight into the sialome of adult female Ixodes ricinus ticks feeding for 6 days.</title>
        <authorList>
            <person name="Perner J."/>
            <person name="Ribeiro J.M.C."/>
        </authorList>
    </citation>
    <scope>NUCLEOTIDE SEQUENCE</scope>
    <source>
        <strain evidence="2">Semi-engorged</strain>
        <tissue evidence="2">Salivary glands</tissue>
    </source>
</reference>
<accession>A0A6B0UIV5</accession>